<organism evidence="6 7">
    <name type="scientific">Racocetra fulgida</name>
    <dbReference type="NCBI Taxonomy" id="60492"/>
    <lineage>
        <taxon>Eukaryota</taxon>
        <taxon>Fungi</taxon>
        <taxon>Fungi incertae sedis</taxon>
        <taxon>Mucoromycota</taxon>
        <taxon>Glomeromycotina</taxon>
        <taxon>Glomeromycetes</taxon>
        <taxon>Diversisporales</taxon>
        <taxon>Gigasporaceae</taxon>
        <taxon>Racocetra</taxon>
    </lineage>
</organism>
<keyword evidence="3" id="KW-0547">Nucleotide-binding</keyword>
<dbReference type="OrthoDB" id="10248520at2759"/>
<dbReference type="SUPFAM" id="SSF52029">
    <property type="entry name" value="GroEL apical domain-like"/>
    <property type="match status" value="1"/>
</dbReference>
<dbReference type="InterPro" id="IPR017998">
    <property type="entry name" value="Chaperone_TCP-1"/>
</dbReference>
<reference evidence="6" key="1">
    <citation type="submission" date="2021-06" db="EMBL/GenBank/DDBJ databases">
        <authorList>
            <person name="Kallberg Y."/>
            <person name="Tangrot J."/>
            <person name="Rosling A."/>
        </authorList>
    </citation>
    <scope>NUCLEOTIDE SEQUENCE</scope>
    <source>
        <strain evidence="6">IN212</strain>
    </source>
</reference>
<comment type="subunit">
    <text evidence="2">Component of the T-complex protein 1 (TCP1) complex.</text>
</comment>
<evidence type="ECO:0000256" key="2">
    <source>
        <dbReference type="ARBA" id="ARBA00011381"/>
    </source>
</evidence>
<dbReference type="GO" id="GO:0140662">
    <property type="term" value="F:ATP-dependent protein folding chaperone"/>
    <property type="evidence" value="ECO:0007669"/>
    <property type="project" value="InterPro"/>
</dbReference>
<name>A0A9N9FWQ4_9GLOM</name>
<dbReference type="PANTHER" id="PTHR11353">
    <property type="entry name" value="CHAPERONIN"/>
    <property type="match status" value="1"/>
</dbReference>
<proteinExistence type="predicted"/>
<dbReference type="Proteomes" id="UP000789396">
    <property type="component" value="Unassembled WGS sequence"/>
</dbReference>
<evidence type="ECO:0000256" key="3">
    <source>
        <dbReference type="ARBA" id="ARBA00022741"/>
    </source>
</evidence>
<dbReference type="InterPro" id="IPR027409">
    <property type="entry name" value="GroEL-like_apical_dom_sf"/>
</dbReference>
<comment type="function">
    <text evidence="1">Molecular chaperone; assists the folding of proteins upon ATP hydrolysis.</text>
</comment>
<dbReference type="GO" id="GO:0005524">
    <property type="term" value="F:ATP binding"/>
    <property type="evidence" value="ECO:0007669"/>
    <property type="project" value="UniProtKB-KW"/>
</dbReference>
<accession>A0A9N9FWQ4</accession>
<keyword evidence="4" id="KW-0067">ATP-binding</keyword>
<keyword evidence="7" id="KW-1185">Reference proteome</keyword>
<evidence type="ECO:0000256" key="5">
    <source>
        <dbReference type="ARBA" id="ARBA00023186"/>
    </source>
</evidence>
<evidence type="ECO:0000256" key="4">
    <source>
        <dbReference type="ARBA" id="ARBA00022840"/>
    </source>
</evidence>
<dbReference type="Gene3D" id="3.50.7.10">
    <property type="entry name" value="GroEL"/>
    <property type="match status" value="1"/>
</dbReference>
<dbReference type="EMBL" id="CAJVPZ010005761">
    <property type="protein sequence ID" value="CAG8565427.1"/>
    <property type="molecule type" value="Genomic_DNA"/>
</dbReference>
<gene>
    <name evidence="6" type="ORF">RFULGI_LOCUS5239</name>
</gene>
<sequence>MDTDKIKIFGARVRVDATGKLAELERAERDKMKEKVEKIKSHGINCFVNRQLIYNWPEQLFADSGIMSIEHADFDGIERLALVTGGEIASTFDHPELVKLGYCDLIEEIMIGEDKACYLE</sequence>
<dbReference type="FunFam" id="3.50.7.10:FF:000002">
    <property type="entry name" value="T-complex protein 1 subunit beta"/>
    <property type="match status" value="1"/>
</dbReference>
<dbReference type="InterPro" id="IPR002423">
    <property type="entry name" value="Cpn60/GroEL/TCP-1"/>
</dbReference>
<evidence type="ECO:0000256" key="1">
    <source>
        <dbReference type="ARBA" id="ARBA00002912"/>
    </source>
</evidence>
<dbReference type="Pfam" id="PF00118">
    <property type="entry name" value="Cpn60_TCP1"/>
    <property type="match status" value="1"/>
</dbReference>
<protein>
    <submittedName>
        <fullName evidence="6">17780_t:CDS:1</fullName>
    </submittedName>
</protein>
<comment type="caution">
    <text evidence="6">The sequence shown here is derived from an EMBL/GenBank/DDBJ whole genome shotgun (WGS) entry which is preliminary data.</text>
</comment>
<evidence type="ECO:0000313" key="6">
    <source>
        <dbReference type="EMBL" id="CAG8565427.1"/>
    </source>
</evidence>
<dbReference type="AlphaFoldDB" id="A0A9N9FWQ4"/>
<evidence type="ECO:0000313" key="7">
    <source>
        <dbReference type="Proteomes" id="UP000789396"/>
    </source>
</evidence>
<keyword evidence="5" id="KW-0143">Chaperone</keyword>